<dbReference type="PANTHER" id="PTHR47313">
    <property type="entry name" value="RIBOSOMAL RNA LARGE SUBUNIT METHYLTRANSFERASE K/L"/>
    <property type="match status" value="1"/>
</dbReference>
<dbReference type="InterPro" id="IPR000241">
    <property type="entry name" value="RlmKL-like_Mtase"/>
</dbReference>
<dbReference type="InterPro" id="IPR029063">
    <property type="entry name" value="SAM-dependent_MTases_sf"/>
</dbReference>
<organism evidence="5 6">
    <name type="scientific">Pseudoflavonifractor capillosus ATCC 29799</name>
    <dbReference type="NCBI Taxonomy" id="411467"/>
    <lineage>
        <taxon>Bacteria</taxon>
        <taxon>Bacillati</taxon>
        <taxon>Bacillota</taxon>
        <taxon>Clostridia</taxon>
        <taxon>Eubacteriales</taxon>
        <taxon>Oscillospiraceae</taxon>
        <taxon>Pseudoflavonifractor</taxon>
    </lineage>
</organism>
<proteinExistence type="predicted"/>
<dbReference type="Pfam" id="PF02926">
    <property type="entry name" value="THUMP"/>
    <property type="match status" value="1"/>
</dbReference>
<dbReference type="Pfam" id="PF01170">
    <property type="entry name" value="UPF0020"/>
    <property type="match status" value="1"/>
</dbReference>
<dbReference type="InterPro" id="IPR054170">
    <property type="entry name" value="RlmL_1st"/>
</dbReference>
<reference evidence="5 6" key="1">
    <citation type="submission" date="2007-04" db="EMBL/GenBank/DDBJ databases">
        <authorList>
            <person name="Fulton L."/>
            <person name="Clifton S."/>
            <person name="Fulton B."/>
            <person name="Xu J."/>
            <person name="Minx P."/>
            <person name="Pepin K.H."/>
            <person name="Johnson M."/>
            <person name="Thiruvilangam P."/>
            <person name="Bhonagiri V."/>
            <person name="Nash W.E."/>
            <person name="Mardis E.R."/>
            <person name="Wilson R.K."/>
        </authorList>
    </citation>
    <scope>NUCLEOTIDE SEQUENCE [LARGE SCALE GENOMIC DNA]</scope>
    <source>
        <strain evidence="5 6">ATCC 29799</strain>
    </source>
</reference>
<dbReference type="GO" id="GO:0003723">
    <property type="term" value="F:RNA binding"/>
    <property type="evidence" value="ECO:0007669"/>
    <property type="project" value="UniProtKB-UniRule"/>
</dbReference>
<dbReference type="GO" id="GO:0070043">
    <property type="term" value="F:rRNA (guanine-N7-)-methyltransferase activity"/>
    <property type="evidence" value="ECO:0007669"/>
    <property type="project" value="TreeGrafter"/>
</dbReference>
<dbReference type="AlphaFoldDB" id="A6NQS7"/>
<dbReference type="Proteomes" id="UP000003639">
    <property type="component" value="Unassembled WGS sequence"/>
</dbReference>
<dbReference type="CDD" id="cd11715">
    <property type="entry name" value="THUMP_AdoMetMT"/>
    <property type="match status" value="1"/>
</dbReference>
<dbReference type="PROSITE" id="PS00092">
    <property type="entry name" value="N6_MTASE"/>
    <property type="match status" value="1"/>
</dbReference>
<protein>
    <recommendedName>
        <fullName evidence="4">THUMP domain-containing protein</fullName>
    </recommendedName>
</protein>
<dbReference type="PROSITE" id="PS51165">
    <property type="entry name" value="THUMP"/>
    <property type="match status" value="1"/>
</dbReference>
<dbReference type="Gene3D" id="3.30.2130.30">
    <property type="match status" value="1"/>
</dbReference>
<dbReference type="InterPro" id="IPR004114">
    <property type="entry name" value="THUMP_dom"/>
</dbReference>
<sequence>MVCPDGFIIPGLLIYTPAPPGSTEVFMNQLQFFVPTLFGLEGLAADELRRLNLADVRAENGHVLCTGRPGDIPRLNLNLRTGERVLLVLGSFHTPDFDALFEGVKAIPWEEYLPRTAAFPVKGHSLNSALHSVPACQSIVKKAVAARLGRAYGLETLPENGPLFQIQFSIMRDTAMIMLDTSGAGLHKRGYRAVGVVAPLRETLAAAMVMLSQYRGKDPFCDPFCGSGTIAIEAALIARNRAPGLDRSFSAQKWPWLSSQAWMDAASEAMDKEFDGQYDIWGGDIDPKAVEIARSNAEKAGVDDVVRFEVADATRFHRSEPYGRVVTNPPYGERIMEKKEAEGLYASFGQAVRGLPAGWRVSVLSSHTEFERTFGRTADKKRKLYNGMIKCDLFQYHKR</sequence>
<accession>A6NQS7</accession>
<dbReference type="Gene3D" id="3.40.50.150">
    <property type="entry name" value="Vaccinia Virus protein VP39"/>
    <property type="match status" value="1"/>
</dbReference>
<feature type="domain" description="THUMP" evidence="4">
    <location>
        <begin position="71"/>
        <end position="181"/>
    </location>
</feature>
<evidence type="ECO:0000313" key="5">
    <source>
        <dbReference type="EMBL" id="EDN01423.1"/>
    </source>
</evidence>
<dbReference type="PANTHER" id="PTHR47313:SF1">
    <property type="entry name" value="RIBOSOMAL RNA LARGE SUBUNIT METHYLTRANSFERASE K_L"/>
    <property type="match status" value="1"/>
</dbReference>
<dbReference type="SUPFAM" id="SSF53335">
    <property type="entry name" value="S-adenosyl-L-methionine-dependent methyltransferases"/>
    <property type="match status" value="1"/>
</dbReference>
<dbReference type="InterPro" id="IPR002052">
    <property type="entry name" value="DNA_methylase_N6_adenine_CS"/>
</dbReference>
<comment type="caution">
    <text evidence="5">The sequence shown here is derived from an EMBL/GenBank/DDBJ whole genome shotgun (WGS) entry which is preliminary data.</text>
</comment>
<evidence type="ECO:0000256" key="3">
    <source>
        <dbReference type="PROSITE-ProRule" id="PRU00529"/>
    </source>
</evidence>
<name>A6NQS7_9FIRM</name>
<dbReference type="STRING" id="411467.BACCAP_00548"/>
<gene>
    <name evidence="5" type="ORF">BACCAP_00548</name>
</gene>
<evidence type="ECO:0000259" key="4">
    <source>
        <dbReference type="PROSITE" id="PS51165"/>
    </source>
</evidence>
<reference evidence="5 6" key="2">
    <citation type="submission" date="2007-06" db="EMBL/GenBank/DDBJ databases">
        <title>Draft genome sequence of Pseudoflavonifractor capillosus ATCC 29799.</title>
        <authorList>
            <person name="Sudarsanam P."/>
            <person name="Ley R."/>
            <person name="Guruge J."/>
            <person name="Turnbaugh P.J."/>
            <person name="Mahowald M."/>
            <person name="Liep D."/>
            <person name="Gordon J."/>
        </authorList>
    </citation>
    <scope>NUCLEOTIDE SEQUENCE [LARGE SCALE GENOMIC DNA]</scope>
    <source>
        <strain evidence="5 6">ATCC 29799</strain>
    </source>
</reference>
<dbReference type="eggNOG" id="COG0116">
    <property type="taxonomic scope" value="Bacteria"/>
</dbReference>
<dbReference type="PROSITE" id="PS01261">
    <property type="entry name" value="UPF0020"/>
    <property type="match status" value="1"/>
</dbReference>
<dbReference type="InterPro" id="IPR053943">
    <property type="entry name" value="RlmKL-like_Mtase_CS"/>
</dbReference>
<keyword evidence="2" id="KW-0808">Transferase</keyword>
<evidence type="ECO:0000313" key="6">
    <source>
        <dbReference type="Proteomes" id="UP000003639"/>
    </source>
</evidence>
<keyword evidence="1" id="KW-0489">Methyltransferase</keyword>
<dbReference type="SMART" id="SM00981">
    <property type="entry name" value="THUMP"/>
    <property type="match status" value="1"/>
</dbReference>
<dbReference type="GO" id="GO:0008990">
    <property type="term" value="F:rRNA (guanine-N2-)-methyltransferase activity"/>
    <property type="evidence" value="ECO:0007669"/>
    <property type="project" value="TreeGrafter"/>
</dbReference>
<dbReference type="Pfam" id="PF22020">
    <property type="entry name" value="RlmL_1st"/>
    <property type="match status" value="1"/>
</dbReference>
<evidence type="ECO:0000256" key="1">
    <source>
        <dbReference type="ARBA" id="ARBA00022603"/>
    </source>
</evidence>
<keyword evidence="3" id="KW-0694">RNA-binding</keyword>
<keyword evidence="6" id="KW-1185">Reference proteome</keyword>
<dbReference type="EMBL" id="AAXG02000005">
    <property type="protein sequence ID" value="EDN01423.1"/>
    <property type="molecule type" value="Genomic_DNA"/>
</dbReference>
<evidence type="ECO:0000256" key="2">
    <source>
        <dbReference type="ARBA" id="ARBA00022679"/>
    </source>
</evidence>